<sequence>GQKVHPNSYTRRESVASSEDSEKLVDKAENAQANQQVEDIHDDQGDKEATNDDKDVDGGMKDNEKVTDDKEVEEVIPQAIIRTQGSKFIDSLTLNKGCIPPMIPLCRCLINERVRELRRYLSLLKKVFEEEGYLKMKGMFILSINLPDGSSRDVNEDITKTWDKYWHMVNKEFEDELENNDQWSMLKGKMFFVWEGNHRAASWMESISEVSRNDKKKH</sequence>
<comment type="caution">
    <text evidence="2">The sequence shown here is derived from an EMBL/GenBank/DDBJ whole genome shotgun (WGS) entry which is preliminary data.</text>
</comment>
<name>A0A9D4Z2J9_ADICA</name>
<dbReference type="EMBL" id="JABFUD020000025">
    <property type="protein sequence ID" value="KAI5059633.1"/>
    <property type="molecule type" value="Genomic_DNA"/>
</dbReference>
<feature type="region of interest" description="Disordered" evidence="1">
    <location>
        <begin position="1"/>
        <end position="69"/>
    </location>
</feature>
<feature type="compositionally biased region" description="Basic and acidic residues" evidence="1">
    <location>
        <begin position="38"/>
        <end position="69"/>
    </location>
</feature>
<proteinExistence type="predicted"/>
<accession>A0A9D4Z2J9</accession>
<keyword evidence="3" id="KW-1185">Reference proteome</keyword>
<evidence type="ECO:0000256" key="1">
    <source>
        <dbReference type="SAM" id="MobiDB-lite"/>
    </source>
</evidence>
<gene>
    <name evidence="2" type="ORF">GOP47_0025952</name>
</gene>
<feature type="non-terminal residue" evidence="2">
    <location>
        <position position="218"/>
    </location>
</feature>
<evidence type="ECO:0000313" key="2">
    <source>
        <dbReference type="EMBL" id="KAI5059633.1"/>
    </source>
</evidence>
<feature type="non-terminal residue" evidence="2">
    <location>
        <position position="1"/>
    </location>
</feature>
<protein>
    <submittedName>
        <fullName evidence="2">Uncharacterized protein</fullName>
    </submittedName>
</protein>
<organism evidence="2 3">
    <name type="scientific">Adiantum capillus-veneris</name>
    <name type="common">Maidenhair fern</name>
    <dbReference type="NCBI Taxonomy" id="13818"/>
    <lineage>
        <taxon>Eukaryota</taxon>
        <taxon>Viridiplantae</taxon>
        <taxon>Streptophyta</taxon>
        <taxon>Embryophyta</taxon>
        <taxon>Tracheophyta</taxon>
        <taxon>Polypodiopsida</taxon>
        <taxon>Polypodiidae</taxon>
        <taxon>Polypodiales</taxon>
        <taxon>Pteridineae</taxon>
        <taxon>Pteridaceae</taxon>
        <taxon>Vittarioideae</taxon>
        <taxon>Adiantum</taxon>
    </lineage>
</organism>
<evidence type="ECO:0000313" key="3">
    <source>
        <dbReference type="Proteomes" id="UP000886520"/>
    </source>
</evidence>
<reference evidence="2" key="1">
    <citation type="submission" date="2021-01" db="EMBL/GenBank/DDBJ databases">
        <title>Adiantum capillus-veneris genome.</title>
        <authorList>
            <person name="Fang Y."/>
            <person name="Liao Q."/>
        </authorList>
    </citation>
    <scope>NUCLEOTIDE SEQUENCE</scope>
    <source>
        <strain evidence="2">H3</strain>
        <tissue evidence="2">Leaf</tissue>
    </source>
</reference>
<dbReference type="Proteomes" id="UP000886520">
    <property type="component" value="Chromosome 25"/>
</dbReference>
<feature type="compositionally biased region" description="Basic and acidic residues" evidence="1">
    <location>
        <begin position="10"/>
        <end position="29"/>
    </location>
</feature>
<dbReference type="AlphaFoldDB" id="A0A9D4Z2J9"/>